<dbReference type="EMBL" id="HBKO01028559">
    <property type="protein sequence ID" value="CAE2241769.1"/>
    <property type="molecule type" value="Transcribed_RNA"/>
</dbReference>
<dbReference type="AlphaFoldDB" id="A0A7S4IWA5"/>
<proteinExistence type="predicted"/>
<name>A0A7S4IWA5_9EUKA</name>
<gene>
    <name evidence="1" type="ORF">CPOL0286_LOCUS13072</name>
</gene>
<evidence type="ECO:0000313" key="1">
    <source>
        <dbReference type="EMBL" id="CAE2241769.1"/>
    </source>
</evidence>
<reference evidence="1" key="1">
    <citation type="submission" date="2021-01" db="EMBL/GenBank/DDBJ databases">
        <authorList>
            <person name="Corre E."/>
            <person name="Pelletier E."/>
            <person name="Niang G."/>
            <person name="Scheremetjew M."/>
            <person name="Finn R."/>
            <person name="Kale V."/>
            <person name="Holt S."/>
            <person name="Cochrane G."/>
            <person name="Meng A."/>
            <person name="Brown T."/>
            <person name="Cohen L."/>
        </authorList>
    </citation>
    <scope>NUCLEOTIDE SEQUENCE</scope>
    <source>
        <strain evidence="1">UIO037</strain>
    </source>
</reference>
<protein>
    <recommendedName>
        <fullName evidence="2">Nucleotide-diphospho-sugar transferase domain-containing protein</fullName>
    </recommendedName>
</protein>
<evidence type="ECO:0008006" key="2">
    <source>
        <dbReference type="Google" id="ProtNLM"/>
    </source>
</evidence>
<sequence>MLLVPLLQSLPMGLSNFSHCPLQRPHETRPFVRVLVTTLVTPDWDNHTRFSLAVLHRYCEQHGHKLWVARRNFTQHTGLHTNFAKVETIRRVLSLRPAAAEFLLYVDIDSVPTSPGCSVPQIVSSNWPLWLPTLHSADASPKSLLQLWVPTIRTNARAWLRNVSRDTPNRTVQEVAWMQYIQTETARRKCSSHAQLWFPPMDPKLGWPYSPHVVPNVGWVIFRASTRSLWLVTEWLRAATGECRAQATVHPYDQMVWKDCVHRHVCPHEQVFLNPKLVGHYKSATWPHKQMGRCWGHGVYGGKNSASEAARVHNRCNNGTRQLGSLIRHTEKFFHSTYRKTYGAPRLLRLERYAENEHGFLPLLDAWT</sequence>
<accession>A0A7S4IWA5</accession>
<organism evidence="1">
    <name type="scientific">Prymnesium polylepis</name>
    <dbReference type="NCBI Taxonomy" id="72548"/>
    <lineage>
        <taxon>Eukaryota</taxon>
        <taxon>Haptista</taxon>
        <taxon>Haptophyta</taxon>
        <taxon>Prymnesiophyceae</taxon>
        <taxon>Prymnesiales</taxon>
        <taxon>Prymnesiaceae</taxon>
        <taxon>Prymnesium</taxon>
    </lineage>
</organism>